<keyword evidence="3" id="KW-1185">Reference proteome</keyword>
<feature type="compositionally biased region" description="Basic residues" evidence="1">
    <location>
        <begin position="63"/>
        <end position="72"/>
    </location>
</feature>
<proteinExistence type="predicted"/>
<feature type="region of interest" description="Disordered" evidence="1">
    <location>
        <begin position="52"/>
        <end position="80"/>
    </location>
</feature>
<name>A0A0S3SLW8_PHAAN</name>
<sequence>DSAAHFVSTATPKFQCACNCDCPVQNVDVPCAWSPHYAPRCLDLENSFTTFSNKQGDEQTGKGRGRKIRTPHSIHENDDD</sequence>
<accession>A0A0S3SLW8</accession>
<dbReference type="Proteomes" id="UP000291084">
    <property type="component" value="Chromosome 8"/>
</dbReference>
<evidence type="ECO:0000313" key="3">
    <source>
        <dbReference type="Proteomes" id="UP000291084"/>
    </source>
</evidence>
<evidence type="ECO:0000313" key="2">
    <source>
        <dbReference type="EMBL" id="BAT93830.1"/>
    </source>
</evidence>
<gene>
    <name evidence="2" type="primary">Vigan.08G036900</name>
    <name evidence="2" type="ORF">VIGAN_08036900</name>
</gene>
<protein>
    <submittedName>
        <fullName evidence="2">Uncharacterized protein</fullName>
    </submittedName>
</protein>
<dbReference type="AlphaFoldDB" id="A0A0S3SLW8"/>
<reference evidence="2 3" key="1">
    <citation type="journal article" date="2015" name="Sci. Rep.">
        <title>The power of single molecule real-time sequencing technology in the de novo assembly of a eukaryotic genome.</title>
        <authorList>
            <person name="Sakai H."/>
            <person name="Naito K."/>
            <person name="Ogiso-Tanaka E."/>
            <person name="Takahashi Y."/>
            <person name="Iseki K."/>
            <person name="Muto C."/>
            <person name="Satou K."/>
            <person name="Teruya K."/>
            <person name="Shiroma A."/>
            <person name="Shimoji M."/>
            <person name="Hirano T."/>
            <person name="Itoh T."/>
            <person name="Kaga A."/>
            <person name="Tomooka N."/>
        </authorList>
    </citation>
    <scope>NUCLEOTIDE SEQUENCE [LARGE SCALE GENOMIC DNA]</scope>
    <source>
        <strain evidence="3">cv. Shumari</strain>
    </source>
</reference>
<evidence type="ECO:0000256" key="1">
    <source>
        <dbReference type="SAM" id="MobiDB-lite"/>
    </source>
</evidence>
<dbReference type="EMBL" id="AP015041">
    <property type="protein sequence ID" value="BAT93830.1"/>
    <property type="molecule type" value="Genomic_DNA"/>
</dbReference>
<feature type="non-terminal residue" evidence="2">
    <location>
        <position position="1"/>
    </location>
</feature>
<organism evidence="2 3">
    <name type="scientific">Vigna angularis var. angularis</name>
    <dbReference type="NCBI Taxonomy" id="157739"/>
    <lineage>
        <taxon>Eukaryota</taxon>
        <taxon>Viridiplantae</taxon>
        <taxon>Streptophyta</taxon>
        <taxon>Embryophyta</taxon>
        <taxon>Tracheophyta</taxon>
        <taxon>Spermatophyta</taxon>
        <taxon>Magnoliopsida</taxon>
        <taxon>eudicotyledons</taxon>
        <taxon>Gunneridae</taxon>
        <taxon>Pentapetalae</taxon>
        <taxon>rosids</taxon>
        <taxon>fabids</taxon>
        <taxon>Fabales</taxon>
        <taxon>Fabaceae</taxon>
        <taxon>Papilionoideae</taxon>
        <taxon>50 kb inversion clade</taxon>
        <taxon>NPAAA clade</taxon>
        <taxon>indigoferoid/millettioid clade</taxon>
        <taxon>Phaseoleae</taxon>
        <taxon>Vigna</taxon>
    </lineage>
</organism>